<reference evidence="1 2" key="2">
    <citation type="journal article" date="2022" name="Mol. Ecol. Resour.">
        <title>The genomes of chicory, endive, great burdock and yacon provide insights into Asteraceae paleo-polyploidization history and plant inulin production.</title>
        <authorList>
            <person name="Fan W."/>
            <person name="Wang S."/>
            <person name="Wang H."/>
            <person name="Wang A."/>
            <person name="Jiang F."/>
            <person name="Liu H."/>
            <person name="Zhao H."/>
            <person name="Xu D."/>
            <person name="Zhang Y."/>
        </authorList>
    </citation>
    <scope>NUCLEOTIDE SEQUENCE [LARGE SCALE GENOMIC DNA]</scope>
    <source>
        <strain evidence="2">cv. Niubang</strain>
    </source>
</reference>
<keyword evidence="2" id="KW-1185">Reference proteome</keyword>
<evidence type="ECO:0000313" key="2">
    <source>
        <dbReference type="Proteomes" id="UP001055879"/>
    </source>
</evidence>
<proteinExistence type="predicted"/>
<organism evidence="1 2">
    <name type="scientific">Arctium lappa</name>
    <name type="common">Greater burdock</name>
    <name type="synonym">Lappa major</name>
    <dbReference type="NCBI Taxonomy" id="4217"/>
    <lineage>
        <taxon>Eukaryota</taxon>
        <taxon>Viridiplantae</taxon>
        <taxon>Streptophyta</taxon>
        <taxon>Embryophyta</taxon>
        <taxon>Tracheophyta</taxon>
        <taxon>Spermatophyta</taxon>
        <taxon>Magnoliopsida</taxon>
        <taxon>eudicotyledons</taxon>
        <taxon>Gunneridae</taxon>
        <taxon>Pentapetalae</taxon>
        <taxon>asterids</taxon>
        <taxon>campanulids</taxon>
        <taxon>Asterales</taxon>
        <taxon>Asteraceae</taxon>
        <taxon>Carduoideae</taxon>
        <taxon>Cardueae</taxon>
        <taxon>Arctiinae</taxon>
        <taxon>Arctium</taxon>
    </lineage>
</organism>
<dbReference type="Proteomes" id="UP001055879">
    <property type="component" value="Linkage Group LG14"/>
</dbReference>
<comment type="caution">
    <text evidence="1">The sequence shown here is derived from an EMBL/GenBank/DDBJ whole genome shotgun (WGS) entry which is preliminary data.</text>
</comment>
<name>A0ACB8Y259_ARCLA</name>
<gene>
    <name evidence="1" type="ORF">L6452_37115</name>
</gene>
<protein>
    <submittedName>
        <fullName evidence="1">Uncharacterized protein</fullName>
    </submittedName>
</protein>
<dbReference type="EMBL" id="CM042060">
    <property type="protein sequence ID" value="KAI3677845.1"/>
    <property type="molecule type" value="Genomic_DNA"/>
</dbReference>
<evidence type="ECO:0000313" key="1">
    <source>
        <dbReference type="EMBL" id="KAI3677845.1"/>
    </source>
</evidence>
<reference evidence="2" key="1">
    <citation type="journal article" date="2022" name="Mol. Ecol. Resour.">
        <title>The genomes of chicory, endive, great burdock and yacon provide insights into Asteraceae palaeo-polyploidization history and plant inulin production.</title>
        <authorList>
            <person name="Fan W."/>
            <person name="Wang S."/>
            <person name="Wang H."/>
            <person name="Wang A."/>
            <person name="Jiang F."/>
            <person name="Liu H."/>
            <person name="Zhao H."/>
            <person name="Xu D."/>
            <person name="Zhang Y."/>
        </authorList>
    </citation>
    <scope>NUCLEOTIDE SEQUENCE [LARGE SCALE GENOMIC DNA]</scope>
    <source>
        <strain evidence="2">cv. Niubang</strain>
    </source>
</reference>
<accession>A0ACB8Y259</accession>
<sequence>MVEPQHLLQDQWKLYEVSEAYKKEMKCAILALALEHVQAQTSDMLGTTKGKRVLFNGIYKDLDYVSPTIQV</sequence>